<evidence type="ECO:0000313" key="3">
    <source>
        <dbReference type="Proteomes" id="UP000222056"/>
    </source>
</evidence>
<evidence type="ECO:0000256" key="1">
    <source>
        <dbReference type="SAM" id="MobiDB-lite"/>
    </source>
</evidence>
<name>A0A1H6FJG5_THEAL</name>
<dbReference type="RefSeq" id="WP_093115760.1">
    <property type="nucleotide sequence ID" value="NZ_FNWJ01000001.1"/>
</dbReference>
<dbReference type="Pfam" id="PF13412">
    <property type="entry name" value="HTH_24"/>
    <property type="match status" value="1"/>
</dbReference>
<proteinExistence type="predicted"/>
<dbReference type="AlphaFoldDB" id="A0A1H6FJG5"/>
<dbReference type="InterPro" id="IPR036388">
    <property type="entry name" value="WH-like_DNA-bd_sf"/>
</dbReference>
<dbReference type="Gene3D" id="1.10.10.10">
    <property type="entry name" value="Winged helix-like DNA-binding domain superfamily/Winged helix DNA-binding domain"/>
    <property type="match status" value="1"/>
</dbReference>
<reference evidence="3" key="1">
    <citation type="submission" date="2016-10" db="EMBL/GenBank/DDBJ databases">
        <authorList>
            <person name="Varghese N."/>
            <person name="Submissions S."/>
        </authorList>
    </citation>
    <scope>NUCLEOTIDE SEQUENCE [LARGE SCALE GENOMIC DNA]</scope>
    <source>
        <strain evidence="3">ATCC 35263</strain>
    </source>
</reference>
<accession>A0A1H6FJG5</accession>
<gene>
    <name evidence="2" type="ORF">SAMN02745716_0403</name>
</gene>
<dbReference type="OrthoDB" id="5243941at2"/>
<feature type="compositionally biased region" description="Basic residues" evidence="1">
    <location>
        <begin position="51"/>
        <end position="67"/>
    </location>
</feature>
<dbReference type="Proteomes" id="UP000222056">
    <property type="component" value="Unassembled WGS sequence"/>
</dbReference>
<keyword evidence="3" id="KW-1185">Reference proteome</keyword>
<dbReference type="EMBL" id="FNWJ01000001">
    <property type="protein sequence ID" value="SEH10542.1"/>
    <property type="molecule type" value="Genomic_DNA"/>
</dbReference>
<feature type="region of interest" description="Disordered" evidence="1">
    <location>
        <begin position="39"/>
        <end position="69"/>
    </location>
</feature>
<protein>
    <submittedName>
        <fullName evidence="2">Winged helix-turn-helix DNA-binding</fullName>
    </submittedName>
</protein>
<keyword evidence="2" id="KW-0238">DNA-binding</keyword>
<sequence>MTDFLDQKVKEMEARLRELRPLVDEYERLQKALSALRGAVTQATRSEGGRRARRRGGGRRGPRRPRGTRAAEALELITQNPGIKVRELAERMGITPNYVYQLVPKLESEGKVERRDGGLYAKQDTAAPAFGGFAASSEQAGTV</sequence>
<evidence type="ECO:0000313" key="2">
    <source>
        <dbReference type="EMBL" id="SEH10542.1"/>
    </source>
</evidence>
<dbReference type="SUPFAM" id="SSF46785">
    <property type="entry name" value="Winged helix' DNA-binding domain"/>
    <property type="match status" value="1"/>
</dbReference>
<organism evidence="2 3">
    <name type="scientific">Thermoleophilum album</name>
    <dbReference type="NCBI Taxonomy" id="29539"/>
    <lineage>
        <taxon>Bacteria</taxon>
        <taxon>Bacillati</taxon>
        <taxon>Actinomycetota</taxon>
        <taxon>Thermoleophilia</taxon>
        <taxon>Thermoleophilales</taxon>
        <taxon>Thermoleophilaceae</taxon>
        <taxon>Thermoleophilum</taxon>
    </lineage>
</organism>
<dbReference type="GO" id="GO:0003677">
    <property type="term" value="F:DNA binding"/>
    <property type="evidence" value="ECO:0007669"/>
    <property type="project" value="UniProtKB-KW"/>
</dbReference>
<dbReference type="InterPro" id="IPR036390">
    <property type="entry name" value="WH_DNA-bd_sf"/>
</dbReference>